<comment type="caution">
    <text evidence="1">The sequence shown here is derived from an EMBL/GenBank/DDBJ whole genome shotgun (WGS) entry which is preliminary data.</text>
</comment>
<evidence type="ECO:0000313" key="2">
    <source>
        <dbReference type="Proteomes" id="UP000822688"/>
    </source>
</evidence>
<gene>
    <name evidence="1" type="ORF">KC19_VG337500</name>
</gene>
<proteinExistence type="predicted"/>
<dbReference type="Proteomes" id="UP000822688">
    <property type="component" value="Chromosome V"/>
</dbReference>
<name>A0A8T0HXD3_CERPU</name>
<protein>
    <submittedName>
        <fullName evidence="1">Uncharacterized protein</fullName>
    </submittedName>
</protein>
<dbReference type="EMBL" id="CM026426">
    <property type="protein sequence ID" value="KAG0575331.1"/>
    <property type="molecule type" value="Genomic_DNA"/>
</dbReference>
<sequence length="173" mass="19880">MRRPRLVPAFHIERSIANRSRLPEYLCACSTCKGGRIRKVETIAKHHRLYGRDRSLPHPILTVDGRNLRGPVQQTDRGEEFYHRERRNGGSPDFAWPNMEGVDYQGMMYTAFEYADTLHADAAVDGRNFEPEPDLEEAEIDEVDYENLIKDSIDPVYTGCHENKIQCGIVLMS</sequence>
<accession>A0A8T0HXD3</accession>
<dbReference type="AlphaFoldDB" id="A0A8T0HXD3"/>
<keyword evidence="2" id="KW-1185">Reference proteome</keyword>
<evidence type="ECO:0000313" key="1">
    <source>
        <dbReference type="EMBL" id="KAG0575331.1"/>
    </source>
</evidence>
<reference evidence="1" key="1">
    <citation type="submission" date="2020-06" db="EMBL/GenBank/DDBJ databases">
        <title>WGS assembly of Ceratodon purpureus strain R40.</title>
        <authorList>
            <person name="Carey S.B."/>
            <person name="Jenkins J."/>
            <person name="Shu S."/>
            <person name="Lovell J.T."/>
            <person name="Sreedasyam A."/>
            <person name="Maumus F."/>
            <person name="Tiley G.P."/>
            <person name="Fernandez-Pozo N."/>
            <person name="Barry K."/>
            <person name="Chen C."/>
            <person name="Wang M."/>
            <person name="Lipzen A."/>
            <person name="Daum C."/>
            <person name="Saski C.A."/>
            <person name="Payton A.C."/>
            <person name="Mcbreen J.C."/>
            <person name="Conrad R.E."/>
            <person name="Kollar L.M."/>
            <person name="Olsson S."/>
            <person name="Huttunen S."/>
            <person name="Landis J.B."/>
            <person name="Wickett N.J."/>
            <person name="Johnson M.G."/>
            <person name="Rensing S.A."/>
            <person name="Grimwood J."/>
            <person name="Schmutz J."/>
            <person name="Mcdaniel S.F."/>
        </authorList>
    </citation>
    <scope>NUCLEOTIDE SEQUENCE</scope>
    <source>
        <strain evidence="1">R40</strain>
    </source>
</reference>
<organism evidence="1 2">
    <name type="scientific">Ceratodon purpureus</name>
    <name type="common">Fire moss</name>
    <name type="synonym">Dicranum purpureum</name>
    <dbReference type="NCBI Taxonomy" id="3225"/>
    <lineage>
        <taxon>Eukaryota</taxon>
        <taxon>Viridiplantae</taxon>
        <taxon>Streptophyta</taxon>
        <taxon>Embryophyta</taxon>
        <taxon>Bryophyta</taxon>
        <taxon>Bryophytina</taxon>
        <taxon>Bryopsida</taxon>
        <taxon>Dicranidae</taxon>
        <taxon>Pseudoditrichales</taxon>
        <taxon>Ditrichaceae</taxon>
        <taxon>Ceratodon</taxon>
    </lineage>
</organism>